<feature type="binding site" evidence="4">
    <location>
        <begin position="99"/>
        <end position="100"/>
    </location>
    <ligand>
        <name>phosphate</name>
        <dbReference type="ChEBI" id="CHEBI:43474"/>
    </ligand>
</feature>
<evidence type="ECO:0000256" key="3">
    <source>
        <dbReference type="ARBA" id="ARBA00022726"/>
    </source>
</evidence>
<gene>
    <name evidence="6" type="ORF">FF38_05801</name>
</gene>
<name>A0A0L0BZW7_LUCCU</name>
<evidence type="ECO:0000256" key="2">
    <source>
        <dbReference type="ARBA" id="ARBA00022679"/>
    </source>
</evidence>
<feature type="binding site" evidence="4">
    <location>
        <position position="202"/>
    </location>
    <ligand>
        <name>substrate</name>
    </ligand>
</feature>
<keyword evidence="4" id="KW-0539">Nucleus</keyword>
<dbReference type="InterPro" id="IPR018099">
    <property type="entry name" value="Purine_phosphorylase-2_CS"/>
</dbReference>
<evidence type="ECO:0000259" key="5">
    <source>
        <dbReference type="Pfam" id="PF01048"/>
    </source>
</evidence>
<evidence type="ECO:0000313" key="6">
    <source>
        <dbReference type="EMBL" id="KNC25595.1"/>
    </source>
</evidence>
<dbReference type="PANTHER" id="PTHR42679">
    <property type="entry name" value="S-METHYL-5'-THIOADENOSINE PHOSPHORYLASE"/>
    <property type="match status" value="1"/>
</dbReference>
<comment type="function">
    <text evidence="4">Catalyzes the reversible phosphorylation of S-methyl-5'-thioadenosine (MTA) to adenine and 5-methylthioribose-1-phosphate. Involved in the breakdown of MTA, a major by-product of polyamine biosynthesis. Responsible for the first step in the methionine salvage pathway after MTA has been generated from S-adenosylmethionine. Has broad substrate specificity with 6-aminopurine nucleosides as preferred substrates.</text>
</comment>
<protein>
    <recommendedName>
        <fullName evidence="4">S-methyl-5'-thioadenosine phosphorylase</fullName>
        <ecNumber evidence="4">2.4.2.28</ecNumber>
    </recommendedName>
    <alternativeName>
        <fullName evidence="4">5'-methylthioadenosine phosphorylase</fullName>
        <shortName evidence="4">MTA phosphorylase</shortName>
        <shortName evidence="4">MTAP</shortName>
        <shortName evidence="4">MTAPase</shortName>
    </alternativeName>
</protein>
<feature type="domain" description="Nucleoside phosphorylase" evidence="5">
    <location>
        <begin position="17"/>
        <end position="261"/>
    </location>
</feature>
<dbReference type="PANTHER" id="PTHR42679:SF2">
    <property type="entry name" value="S-METHYL-5'-THIOADENOSINE PHOSPHORYLASE"/>
    <property type="match status" value="1"/>
</dbReference>
<sequence length="344" mass="38130">MLHIECKDSNLEPVPIKIGIIGGSGLDDPDILEQRKETVVTTPYGSPSDALIEGEINGVKCVLLARHGRKHNIMPTNVNYRANIWALRQVGCTHLIVSTACGSLREEIKPGNLVVPNDFIDRTTKRAQTFYDGADTSPQGVCHLPMYPAFSERCRQILVASAKELGIDVHDKACIVTIEGPRFSSRSESNMFRQWGGDLINMTTCPEVVLAKEAGLLYGSVAIATDYDCWRMGCEGVNVQDVLKTFAENVAKVKQILVKAVTNIAKEDWTEAVLDAKEITEESLQHKKPVKRSNRWAFSSPNSELKPKIQSISILYELAVNKTTTKAKTQNKPKSKIQIKRLNV</sequence>
<dbReference type="STRING" id="7375.A0A0L0BZW7"/>
<feature type="binding site" evidence="4">
    <location>
        <begin position="226"/>
        <end position="228"/>
    </location>
    <ligand>
        <name>substrate</name>
    </ligand>
</feature>
<keyword evidence="2 4" id="KW-0808">Transferase</keyword>
<dbReference type="InterPro" id="IPR035994">
    <property type="entry name" value="Nucleoside_phosphorylase_sf"/>
</dbReference>
<keyword evidence="7" id="KW-1185">Reference proteome</keyword>
<evidence type="ECO:0000256" key="4">
    <source>
        <dbReference type="HAMAP-Rule" id="MF_03155"/>
    </source>
</evidence>
<comment type="similarity">
    <text evidence="4">Belongs to the PNP/MTAP phosphorylase family. MTAP subfamily.</text>
</comment>
<evidence type="ECO:0000256" key="1">
    <source>
        <dbReference type="ARBA" id="ARBA00022676"/>
    </source>
</evidence>
<dbReference type="GO" id="GO:0005829">
    <property type="term" value="C:cytosol"/>
    <property type="evidence" value="ECO:0007669"/>
    <property type="project" value="TreeGrafter"/>
</dbReference>
<feature type="binding site" evidence="4">
    <location>
        <begin position="66"/>
        <end position="67"/>
    </location>
    <ligand>
        <name>phosphate</name>
        <dbReference type="ChEBI" id="CHEBI:43474"/>
    </ligand>
</feature>
<dbReference type="Pfam" id="PF01048">
    <property type="entry name" value="PNP_UDP_1"/>
    <property type="match status" value="1"/>
</dbReference>
<feature type="site" description="Important for substrate specificity" evidence="4">
    <location>
        <position position="239"/>
    </location>
</feature>
<comment type="subcellular location">
    <subcellularLocation>
        <location evidence="4">Cytoplasm</location>
    </subcellularLocation>
    <subcellularLocation>
        <location evidence="4">Nucleus</location>
    </subcellularLocation>
</comment>
<keyword evidence="3 4" id="KW-0660">Purine salvage</keyword>
<comment type="catalytic activity">
    <reaction evidence="4">
        <text>S-methyl-5'-thioadenosine + phosphate = 5-(methylsulfanyl)-alpha-D-ribose 1-phosphate + adenine</text>
        <dbReference type="Rhea" id="RHEA:11852"/>
        <dbReference type="ChEBI" id="CHEBI:16708"/>
        <dbReference type="ChEBI" id="CHEBI:17509"/>
        <dbReference type="ChEBI" id="CHEBI:43474"/>
        <dbReference type="ChEBI" id="CHEBI:58533"/>
        <dbReference type="EC" id="2.4.2.28"/>
    </reaction>
</comment>
<reference evidence="6 7" key="1">
    <citation type="journal article" date="2015" name="Nat. Commun.">
        <title>Lucilia cuprina genome unlocks parasitic fly biology to underpin future interventions.</title>
        <authorList>
            <person name="Anstead C.A."/>
            <person name="Korhonen P.K."/>
            <person name="Young N.D."/>
            <person name="Hall R.S."/>
            <person name="Jex A.R."/>
            <person name="Murali S.C."/>
            <person name="Hughes D.S."/>
            <person name="Lee S.F."/>
            <person name="Perry T."/>
            <person name="Stroehlein A.J."/>
            <person name="Ansell B.R."/>
            <person name="Breugelmans B."/>
            <person name="Hofmann A."/>
            <person name="Qu J."/>
            <person name="Dugan S."/>
            <person name="Lee S.L."/>
            <person name="Chao H."/>
            <person name="Dinh H."/>
            <person name="Han Y."/>
            <person name="Doddapaneni H.V."/>
            <person name="Worley K.C."/>
            <person name="Muzny D.M."/>
            <person name="Ioannidis P."/>
            <person name="Waterhouse R.M."/>
            <person name="Zdobnov E.M."/>
            <person name="James P.J."/>
            <person name="Bagnall N.H."/>
            <person name="Kotze A.C."/>
            <person name="Gibbs R.A."/>
            <person name="Richards S."/>
            <person name="Batterham P."/>
            <person name="Gasser R.B."/>
        </authorList>
    </citation>
    <scope>NUCLEOTIDE SEQUENCE [LARGE SCALE GENOMIC DNA]</scope>
    <source>
        <strain evidence="6 7">LS</strain>
        <tissue evidence="6">Full body</tissue>
    </source>
</reference>
<accession>A0A0L0BZW7</accession>
<proteinExistence type="inferred from homology"/>
<comment type="subunit">
    <text evidence="4">Homotrimer.</text>
</comment>
<dbReference type="Gene3D" id="3.40.50.1580">
    <property type="entry name" value="Nucleoside phosphorylase domain"/>
    <property type="match status" value="1"/>
</dbReference>
<keyword evidence="4" id="KW-0963">Cytoplasm</keyword>
<comment type="caution">
    <text evidence="6">The sequence shown here is derived from an EMBL/GenBank/DDBJ whole genome shotgun (WGS) entry which is preliminary data.</text>
</comment>
<dbReference type="OrthoDB" id="431409at2759"/>
<dbReference type="PROSITE" id="PS01240">
    <property type="entry name" value="PNP_MTAP_2"/>
    <property type="match status" value="1"/>
</dbReference>
<dbReference type="EC" id="2.4.2.28" evidence="4"/>
<dbReference type="NCBIfam" id="TIGR01694">
    <property type="entry name" value="MTAP"/>
    <property type="match status" value="1"/>
</dbReference>
<dbReference type="HAMAP" id="MF_01963">
    <property type="entry name" value="MTAP"/>
    <property type="match status" value="1"/>
</dbReference>
<dbReference type="GO" id="GO:0006166">
    <property type="term" value="P:purine ribonucleoside salvage"/>
    <property type="evidence" value="ECO:0007669"/>
    <property type="project" value="UniProtKB-KW"/>
</dbReference>
<dbReference type="GO" id="GO:0017061">
    <property type="term" value="F:S-methyl-5-thioadenosine phosphorylase activity"/>
    <property type="evidence" value="ECO:0007669"/>
    <property type="project" value="UniProtKB-UniRule"/>
</dbReference>
<dbReference type="UniPathway" id="UPA00904">
    <property type="reaction ID" value="UER00873"/>
</dbReference>
<feature type="binding site" evidence="4">
    <location>
        <position position="24"/>
    </location>
    <ligand>
        <name>phosphate</name>
        <dbReference type="ChEBI" id="CHEBI:43474"/>
    </ligand>
</feature>
<dbReference type="OMA" id="ADPFCPE"/>
<dbReference type="CDD" id="cd09010">
    <property type="entry name" value="MTAP_SsMTAPII_like_MTIP"/>
    <property type="match status" value="1"/>
</dbReference>
<dbReference type="EMBL" id="JRES01001096">
    <property type="protein sequence ID" value="KNC25595.1"/>
    <property type="molecule type" value="Genomic_DNA"/>
</dbReference>
<dbReference type="InterPro" id="IPR010044">
    <property type="entry name" value="MTAP"/>
</dbReference>
<evidence type="ECO:0000313" key="7">
    <source>
        <dbReference type="Proteomes" id="UP000037069"/>
    </source>
</evidence>
<dbReference type="FunFam" id="3.40.50.1580:FF:000012">
    <property type="entry name" value="Probable 6-oxopurine nucleoside phosphorylase"/>
    <property type="match status" value="1"/>
</dbReference>
<dbReference type="Proteomes" id="UP000037069">
    <property type="component" value="Unassembled WGS sequence"/>
</dbReference>
<feature type="binding site" evidence="4">
    <location>
        <position position="203"/>
    </location>
    <ligand>
        <name>phosphate</name>
        <dbReference type="ChEBI" id="CHEBI:43474"/>
    </ligand>
</feature>
<keyword evidence="1 4" id="KW-0328">Glycosyltransferase</keyword>
<dbReference type="AlphaFoldDB" id="A0A0L0BZW7"/>
<feature type="site" description="Important for substrate specificity" evidence="4">
    <location>
        <position position="184"/>
    </location>
</feature>
<organism evidence="6 7">
    <name type="scientific">Lucilia cuprina</name>
    <name type="common">Green bottle fly</name>
    <name type="synonym">Australian sheep blowfly</name>
    <dbReference type="NCBI Taxonomy" id="7375"/>
    <lineage>
        <taxon>Eukaryota</taxon>
        <taxon>Metazoa</taxon>
        <taxon>Ecdysozoa</taxon>
        <taxon>Arthropoda</taxon>
        <taxon>Hexapoda</taxon>
        <taxon>Insecta</taxon>
        <taxon>Pterygota</taxon>
        <taxon>Neoptera</taxon>
        <taxon>Endopterygota</taxon>
        <taxon>Diptera</taxon>
        <taxon>Brachycera</taxon>
        <taxon>Muscomorpha</taxon>
        <taxon>Oestroidea</taxon>
        <taxon>Calliphoridae</taxon>
        <taxon>Luciliinae</taxon>
        <taxon>Lucilia</taxon>
    </lineage>
</organism>
<dbReference type="GO" id="GO:0019509">
    <property type="term" value="P:L-methionine salvage from methylthioadenosine"/>
    <property type="evidence" value="ECO:0007669"/>
    <property type="project" value="UniProtKB-UniRule"/>
</dbReference>
<dbReference type="GO" id="GO:0005634">
    <property type="term" value="C:nucleus"/>
    <property type="evidence" value="ECO:0007669"/>
    <property type="project" value="UniProtKB-SubCell"/>
</dbReference>
<comment type="pathway">
    <text evidence="4">Amino-acid biosynthesis; L-methionine biosynthesis via salvage pathway; S-methyl-5-thio-alpha-D-ribose 1-phosphate from S-methyl-5'-thioadenosine (phosphorylase route): step 1/1.</text>
</comment>
<dbReference type="SUPFAM" id="SSF53167">
    <property type="entry name" value="Purine and uridine phosphorylases"/>
    <property type="match status" value="1"/>
</dbReference>
<dbReference type="InterPro" id="IPR000845">
    <property type="entry name" value="Nucleoside_phosphorylase_d"/>
</dbReference>